<organism evidence="2 3">
    <name type="scientific">Roridomyces roridus</name>
    <dbReference type="NCBI Taxonomy" id="1738132"/>
    <lineage>
        <taxon>Eukaryota</taxon>
        <taxon>Fungi</taxon>
        <taxon>Dikarya</taxon>
        <taxon>Basidiomycota</taxon>
        <taxon>Agaricomycotina</taxon>
        <taxon>Agaricomycetes</taxon>
        <taxon>Agaricomycetidae</taxon>
        <taxon>Agaricales</taxon>
        <taxon>Marasmiineae</taxon>
        <taxon>Mycenaceae</taxon>
        <taxon>Roridomyces</taxon>
    </lineage>
</organism>
<gene>
    <name evidence="2" type="ORF">FB45DRAFT_860133</name>
</gene>
<dbReference type="EMBL" id="JARKIF010000002">
    <property type="protein sequence ID" value="KAJ7646658.1"/>
    <property type="molecule type" value="Genomic_DNA"/>
</dbReference>
<evidence type="ECO:0000313" key="2">
    <source>
        <dbReference type="EMBL" id="KAJ7646658.1"/>
    </source>
</evidence>
<reference evidence="2" key="1">
    <citation type="submission" date="2023-03" db="EMBL/GenBank/DDBJ databases">
        <title>Massive genome expansion in bonnet fungi (Mycena s.s.) driven by repeated elements and novel gene families across ecological guilds.</title>
        <authorList>
            <consortium name="Lawrence Berkeley National Laboratory"/>
            <person name="Harder C.B."/>
            <person name="Miyauchi S."/>
            <person name="Viragh M."/>
            <person name="Kuo A."/>
            <person name="Thoen E."/>
            <person name="Andreopoulos B."/>
            <person name="Lu D."/>
            <person name="Skrede I."/>
            <person name="Drula E."/>
            <person name="Henrissat B."/>
            <person name="Morin E."/>
            <person name="Kohler A."/>
            <person name="Barry K."/>
            <person name="LaButti K."/>
            <person name="Morin E."/>
            <person name="Salamov A."/>
            <person name="Lipzen A."/>
            <person name="Mereny Z."/>
            <person name="Hegedus B."/>
            <person name="Baldrian P."/>
            <person name="Stursova M."/>
            <person name="Weitz H."/>
            <person name="Taylor A."/>
            <person name="Grigoriev I.V."/>
            <person name="Nagy L.G."/>
            <person name="Martin F."/>
            <person name="Kauserud H."/>
        </authorList>
    </citation>
    <scope>NUCLEOTIDE SEQUENCE</scope>
    <source>
        <strain evidence="2">9284</strain>
    </source>
</reference>
<name>A0AAD7CE92_9AGAR</name>
<feature type="region of interest" description="Disordered" evidence="1">
    <location>
        <begin position="49"/>
        <end position="79"/>
    </location>
</feature>
<accession>A0AAD7CE92</accession>
<proteinExistence type="predicted"/>
<evidence type="ECO:0000256" key="1">
    <source>
        <dbReference type="SAM" id="MobiDB-lite"/>
    </source>
</evidence>
<feature type="compositionally biased region" description="Polar residues" evidence="1">
    <location>
        <begin position="49"/>
        <end position="60"/>
    </location>
</feature>
<protein>
    <submittedName>
        <fullName evidence="2">Uncharacterized protein</fullName>
    </submittedName>
</protein>
<dbReference type="Proteomes" id="UP001221142">
    <property type="component" value="Unassembled WGS sequence"/>
</dbReference>
<evidence type="ECO:0000313" key="3">
    <source>
        <dbReference type="Proteomes" id="UP001221142"/>
    </source>
</evidence>
<comment type="caution">
    <text evidence="2">The sequence shown here is derived from an EMBL/GenBank/DDBJ whole genome shotgun (WGS) entry which is preliminary data.</text>
</comment>
<dbReference type="AlphaFoldDB" id="A0AAD7CE92"/>
<keyword evidence="3" id="KW-1185">Reference proteome</keyword>
<sequence length="226" mass="25007">MPFPAAMNHDGTSTVFKLSGTNAPPCRIRLRDVQVPEMFKSAALTLKSPQRATNWTSENNPAPWAPPDPQLDQDGPAEAARHIQGPQLGRQFAAEWEKHRITALEGAAVLWRGWSIEWNRRQGGINESRAGLNRDVVTSKTNSGGIWSKRFVDMVVQEKVKSIRVSMISRSCADTNCRQKAAILPERPNGQNQERFGIAFSARSNLPNIVLAGVPSRGIQSEDKSR</sequence>